<dbReference type="AlphaFoldDB" id="A0A9W9SDX8"/>
<dbReference type="SUPFAM" id="SSF51905">
    <property type="entry name" value="FAD/NAD(P)-binding domain"/>
    <property type="match status" value="1"/>
</dbReference>
<evidence type="ECO:0000256" key="4">
    <source>
        <dbReference type="SAM" id="Phobius"/>
    </source>
</evidence>
<proteinExistence type="inferred from homology"/>
<keyword evidence="3" id="KW-0503">Monooxygenase</keyword>
<evidence type="ECO:0000256" key="2">
    <source>
        <dbReference type="ARBA" id="ARBA00023002"/>
    </source>
</evidence>
<dbReference type="RefSeq" id="XP_056481260.1">
    <property type="nucleotide sequence ID" value="XM_056637753.1"/>
</dbReference>
<dbReference type="EMBL" id="JAPZBU010000012">
    <property type="protein sequence ID" value="KAJ5376230.1"/>
    <property type="molecule type" value="Genomic_DNA"/>
</dbReference>
<keyword evidence="2" id="KW-0560">Oxidoreductase</keyword>
<comment type="caution">
    <text evidence="6">The sequence shown here is derived from an EMBL/GenBank/DDBJ whole genome shotgun (WGS) entry which is preliminary data.</text>
</comment>
<dbReference type="Pfam" id="PF01266">
    <property type="entry name" value="DAO"/>
    <property type="match status" value="1"/>
</dbReference>
<comment type="similarity">
    <text evidence="1">Belongs to the paxM FAD-dependent monooxygenase family.</text>
</comment>
<name>A0A9W9SDX8_9EURO</name>
<reference evidence="6" key="2">
    <citation type="journal article" date="2023" name="IMA Fungus">
        <title>Comparative genomic study of the Penicillium genus elucidates a diverse pangenome and 15 lateral gene transfer events.</title>
        <authorList>
            <person name="Petersen C."/>
            <person name="Sorensen T."/>
            <person name="Nielsen M.R."/>
            <person name="Sondergaard T.E."/>
            <person name="Sorensen J.L."/>
            <person name="Fitzpatrick D.A."/>
            <person name="Frisvad J.C."/>
            <person name="Nielsen K.L."/>
        </authorList>
    </citation>
    <scope>NUCLEOTIDE SEQUENCE</scope>
    <source>
        <strain evidence="6">IBT 29677</strain>
    </source>
</reference>
<keyword evidence="7" id="KW-1185">Reference proteome</keyword>
<evidence type="ECO:0000313" key="6">
    <source>
        <dbReference type="EMBL" id="KAJ5376230.1"/>
    </source>
</evidence>
<keyword evidence="4" id="KW-0812">Transmembrane</keyword>
<dbReference type="InterPro" id="IPR006076">
    <property type="entry name" value="FAD-dep_OxRdtase"/>
</dbReference>
<organism evidence="6 7">
    <name type="scientific">Penicillium cosmopolitanum</name>
    <dbReference type="NCBI Taxonomy" id="1131564"/>
    <lineage>
        <taxon>Eukaryota</taxon>
        <taxon>Fungi</taxon>
        <taxon>Dikarya</taxon>
        <taxon>Ascomycota</taxon>
        <taxon>Pezizomycotina</taxon>
        <taxon>Eurotiomycetes</taxon>
        <taxon>Eurotiomycetidae</taxon>
        <taxon>Eurotiales</taxon>
        <taxon>Aspergillaceae</taxon>
        <taxon>Penicillium</taxon>
    </lineage>
</organism>
<keyword evidence="4" id="KW-0472">Membrane</keyword>
<dbReference type="GeneID" id="81376733"/>
<evidence type="ECO:0000256" key="1">
    <source>
        <dbReference type="ARBA" id="ARBA00007992"/>
    </source>
</evidence>
<sequence length="73" mass="7735">MLAPLVAKLSKQLSLFLKSAPEPQTDPADHGNPVHLDVIVVGAGLAGLATAIALARRNHKVTIYEQAQRLAEV</sequence>
<dbReference type="PANTHER" id="PTHR13789:SF306">
    <property type="entry name" value="HYDROXYLASE, PUTATIVE-RELATED"/>
    <property type="match status" value="1"/>
</dbReference>
<dbReference type="PANTHER" id="PTHR13789">
    <property type="entry name" value="MONOOXYGENASE"/>
    <property type="match status" value="1"/>
</dbReference>
<accession>A0A9W9SDX8</accession>
<feature type="domain" description="FAD dependent oxidoreductase" evidence="5">
    <location>
        <begin position="37"/>
        <end position="71"/>
    </location>
</feature>
<keyword evidence="4" id="KW-1133">Transmembrane helix</keyword>
<protein>
    <recommendedName>
        <fullName evidence="5">FAD dependent oxidoreductase domain-containing protein</fullName>
    </recommendedName>
</protein>
<dbReference type="InterPro" id="IPR036188">
    <property type="entry name" value="FAD/NAD-bd_sf"/>
</dbReference>
<dbReference type="Gene3D" id="3.50.50.60">
    <property type="entry name" value="FAD/NAD(P)-binding domain"/>
    <property type="match status" value="1"/>
</dbReference>
<gene>
    <name evidence="6" type="ORF">N7509_013116</name>
</gene>
<evidence type="ECO:0000256" key="3">
    <source>
        <dbReference type="ARBA" id="ARBA00023033"/>
    </source>
</evidence>
<dbReference type="GO" id="GO:0004497">
    <property type="term" value="F:monooxygenase activity"/>
    <property type="evidence" value="ECO:0007669"/>
    <property type="project" value="UniProtKB-KW"/>
</dbReference>
<feature type="transmembrane region" description="Helical" evidence="4">
    <location>
        <begin position="34"/>
        <end position="55"/>
    </location>
</feature>
<reference evidence="6" key="1">
    <citation type="submission" date="2022-12" db="EMBL/GenBank/DDBJ databases">
        <authorList>
            <person name="Petersen C."/>
        </authorList>
    </citation>
    <scope>NUCLEOTIDE SEQUENCE</scope>
    <source>
        <strain evidence="6">IBT 29677</strain>
    </source>
</reference>
<dbReference type="InterPro" id="IPR050493">
    <property type="entry name" value="FAD-dep_Monooxygenase_BioMet"/>
</dbReference>
<dbReference type="Proteomes" id="UP001147747">
    <property type="component" value="Unassembled WGS sequence"/>
</dbReference>
<evidence type="ECO:0000313" key="7">
    <source>
        <dbReference type="Proteomes" id="UP001147747"/>
    </source>
</evidence>
<evidence type="ECO:0000259" key="5">
    <source>
        <dbReference type="Pfam" id="PF01266"/>
    </source>
</evidence>